<reference evidence="3 4" key="1">
    <citation type="submission" date="2019-02" db="EMBL/GenBank/DDBJ databases">
        <title>Genomic Encyclopedia of Type Strains, Phase IV (KMG-IV): sequencing the most valuable type-strain genomes for metagenomic binning, comparative biology and taxonomic classification.</title>
        <authorList>
            <person name="Goeker M."/>
        </authorList>
    </citation>
    <scope>NUCLEOTIDE SEQUENCE [LARGE SCALE GENOMIC DNA]</scope>
    <source>
        <strain evidence="3 4">DSM 101727</strain>
    </source>
</reference>
<dbReference type="PANTHER" id="PTHR31460:SF3">
    <property type="entry name" value="MESOCENTIN"/>
    <property type="match status" value="1"/>
</dbReference>
<dbReference type="SUPFAM" id="SSF63829">
    <property type="entry name" value="Calcium-dependent phosphotriesterase"/>
    <property type="match status" value="1"/>
</dbReference>
<evidence type="ECO:0000313" key="3">
    <source>
        <dbReference type="EMBL" id="RZS37637.1"/>
    </source>
</evidence>
<dbReference type="Gene3D" id="2.120.10.30">
    <property type="entry name" value="TolB, C-terminal domain"/>
    <property type="match status" value="1"/>
</dbReference>
<organism evidence="3 4">
    <name type="scientific">Herbihabitans rhizosphaerae</name>
    <dbReference type="NCBI Taxonomy" id="1872711"/>
    <lineage>
        <taxon>Bacteria</taxon>
        <taxon>Bacillati</taxon>
        <taxon>Actinomycetota</taxon>
        <taxon>Actinomycetes</taxon>
        <taxon>Pseudonocardiales</taxon>
        <taxon>Pseudonocardiaceae</taxon>
        <taxon>Herbihabitans</taxon>
    </lineage>
</organism>
<dbReference type="AlphaFoldDB" id="A0A4Q7KMV9"/>
<evidence type="ECO:0000256" key="1">
    <source>
        <dbReference type="SAM" id="SignalP"/>
    </source>
</evidence>
<dbReference type="OrthoDB" id="504981at2"/>
<feature type="signal peptide" evidence="1">
    <location>
        <begin position="1"/>
        <end position="23"/>
    </location>
</feature>
<keyword evidence="1" id="KW-0732">Signal</keyword>
<sequence length="326" mass="34456">MLRHTVVGAIALAATFDAPSASASTPATPRAHHWPGTITVNAESLHPEGVAWDPARHTLLVGSMRHGTVSVVDKARGTARPLIEDPRLISTFGLRVDAPRGRVLVTYSDHFGVGTGSTPDTKGNHSGLGIFDLATGRPLHLVDLRIGPGAHSANDVAVDHAGNAYVTDPASDRIFRVTPDGRAGLFAADPRFAGFGMNGIVFHPNGFLLSVHYTTGALYKIPLDGGPITEVALDRKLVGGDGLALRPDGSLIVVTNKLSAPGADALTVLRGGRRWERATEVRREEWPIAGPTTVAVTPHGSYAVSGHVGELLAGDYRDQFRLRALR</sequence>
<evidence type="ECO:0000313" key="4">
    <source>
        <dbReference type="Proteomes" id="UP000294257"/>
    </source>
</evidence>
<feature type="domain" description="SMP-30/Gluconolactonase/LRE-like region" evidence="2">
    <location>
        <begin position="47"/>
        <end position="207"/>
    </location>
</feature>
<dbReference type="EMBL" id="SGWQ01000005">
    <property type="protein sequence ID" value="RZS37637.1"/>
    <property type="molecule type" value="Genomic_DNA"/>
</dbReference>
<dbReference type="InterPro" id="IPR011042">
    <property type="entry name" value="6-blade_b-propeller_TolB-like"/>
</dbReference>
<dbReference type="Proteomes" id="UP000294257">
    <property type="component" value="Unassembled WGS sequence"/>
</dbReference>
<evidence type="ECO:0000259" key="2">
    <source>
        <dbReference type="Pfam" id="PF08450"/>
    </source>
</evidence>
<dbReference type="Pfam" id="PF08450">
    <property type="entry name" value="SGL"/>
    <property type="match status" value="1"/>
</dbReference>
<feature type="chain" id="PRO_5020564076" evidence="1">
    <location>
        <begin position="24"/>
        <end position="326"/>
    </location>
</feature>
<dbReference type="PANTHER" id="PTHR31460">
    <property type="match status" value="1"/>
</dbReference>
<protein>
    <submittedName>
        <fullName evidence="3">SMP-30/gluconolaconase/LRE-like protein</fullName>
    </submittedName>
</protein>
<dbReference type="InterPro" id="IPR013658">
    <property type="entry name" value="SGL"/>
</dbReference>
<keyword evidence="4" id="KW-1185">Reference proteome</keyword>
<gene>
    <name evidence="3" type="ORF">EV193_105195</name>
</gene>
<dbReference type="InterPro" id="IPR053224">
    <property type="entry name" value="Sensory_adhesion_molecule"/>
</dbReference>
<dbReference type="RefSeq" id="WP_130345105.1">
    <property type="nucleotide sequence ID" value="NZ_SGWQ01000005.1"/>
</dbReference>
<name>A0A4Q7KMV9_9PSEU</name>
<comment type="caution">
    <text evidence="3">The sequence shown here is derived from an EMBL/GenBank/DDBJ whole genome shotgun (WGS) entry which is preliminary data.</text>
</comment>
<accession>A0A4Q7KMV9</accession>
<proteinExistence type="predicted"/>